<evidence type="ECO:0008006" key="4">
    <source>
        <dbReference type="Google" id="ProtNLM"/>
    </source>
</evidence>
<feature type="transmembrane region" description="Helical" evidence="1">
    <location>
        <begin position="297"/>
        <end position="321"/>
    </location>
</feature>
<organism evidence="2 3">
    <name type="scientific">Homoserinimonas hongtaonis</name>
    <dbReference type="NCBI Taxonomy" id="2079791"/>
    <lineage>
        <taxon>Bacteria</taxon>
        <taxon>Bacillati</taxon>
        <taxon>Actinomycetota</taxon>
        <taxon>Actinomycetes</taxon>
        <taxon>Micrococcales</taxon>
        <taxon>Microbacteriaceae</taxon>
        <taxon>Homoserinimonas</taxon>
    </lineage>
</organism>
<feature type="transmembrane region" description="Helical" evidence="1">
    <location>
        <begin position="336"/>
        <end position="354"/>
    </location>
</feature>
<feature type="transmembrane region" description="Helical" evidence="1">
    <location>
        <begin position="257"/>
        <end position="276"/>
    </location>
</feature>
<proteinExistence type="predicted"/>
<name>A0A2U1SYC4_9MICO</name>
<keyword evidence="1" id="KW-1133">Transmembrane helix</keyword>
<sequence length="366" mass="38829">MRHKAGSPIGHAMMVMPLPISEALANLRASLGFGLILFFVSLLAGGGIAAASTLEAGSYAHKWHQQVQTGRFVFTIASATSATLDASRCDALNSISGVSAAGAITSERDIEFPQTGNQTWRESTVTPRFPAAAWNDGPPPFSGSNAIFPNELADLLSAVPGSRFTVVDKATGAESSTRVEWTSEHRSRIDGINRNVIRLGEPSGATKICYVSTEPAAFLDVGSAARGWFGEPVQVSELGQQTDGAGLSIAPARLMDWGWVAVAAAVLLLASSWWFARRADLALYRLLGMATADFLRMMTTECALLVLAPTALGAAFALLVLRPTDAYVIASVGLDLLRYMVILCSLPLIALLLGRRSNTVRTLSGY</sequence>
<reference evidence="3" key="1">
    <citation type="submission" date="2018-04" db="EMBL/GenBank/DDBJ databases">
        <authorList>
            <person name="Liu S."/>
            <person name="Wang Z."/>
            <person name="Li J."/>
        </authorList>
    </citation>
    <scope>NUCLEOTIDE SEQUENCE [LARGE SCALE GENOMIC DNA]</scope>
    <source>
        <strain evidence="3">S1194</strain>
    </source>
</reference>
<evidence type="ECO:0000256" key="1">
    <source>
        <dbReference type="SAM" id="Phobius"/>
    </source>
</evidence>
<keyword evidence="1" id="KW-0472">Membrane</keyword>
<dbReference type="AlphaFoldDB" id="A0A2U1SYC4"/>
<keyword evidence="3" id="KW-1185">Reference proteome</keyword>
<keyword evidence="1" id="KW-0812">Transmembrane</keyword>
<gene>
    <name evidence="2" type="ORF">DF220_01230</name>
</gene>
<dbReference type="KEGG" id="salc:C2138_06075"/>
<evidence type="ECO:0000313" key="3">
    <source>
        <dbReference type="Proteomes" id="UP000244978"/>
    </source>
</evidence>
<comment type="caution">
    <text evidence="2">The sequence shown here is derived from an EMBL/GenBank/DDBJ whole genome shotgun (WGS) entry which is preliminary data.</text>
</comment>
<dbReference type="EMBL" id="QEEX01000001">
    <property type="protein sequence ID" value="PWB96609.1"/>
    <property type="molecule type" value="Genomic_DNA"/>
</dbReference>
<dbReference type="Proteomes" id="UP000244978">
    <property type="component" value="Unassembled WGS sequence"/>
</dbReference>
<accession>A0A2U1SYC4</accession>
<protein>
    <recommendedName>
        <fullName evidence="4">ABC transporter permease</fullName>
    </recommendedName>
</protein>
<evidence type="ECO:0000313" key="2">
    <source>
        <dbReference type="EMBL" id="PWB96609.1"/>
    </source>
</evidence>